<dbReference type="InterPro" id="IPR016039">
    <property type="entry name" value="Thiolase-like"/>
</dbReference>
<dbReference type="InterPro" id="IPR020610">
    <property type="entry name" value="Thiolase_AS"/>
</dbReference>
<protein>
    <recommendedName>
        <fullName evidence="5">acetyl-CoA C-acyltransferase</fullName>
        <ecNumber evidence="5">2.3.1.16</ecNumber>
    </recommendedName>
</protein>
<dbReference type="InterPro" id="IPR020616">
    <property type="entry name" value="Thiolase_N"/>
</dbReference>
<dbReference type="SUPFAM" id="SSF53901">
    <property type="entry name" value="Thiolase-like"/>
    <property type="match status" value="2"/>
</dbReference>
<sequence length="407" mass="42554">MSKHASNKQVQDAYIVAATRTPVGKAPRGVFRNTRPDEMLAHVLRSVVAQAPGIDVNRIDDAVIGCAMPEGEQGMNVARIGALLAGLPNTMAAQTINRFCSSGLQAIALAANEIRLGNADLMLAGGTESMSMVPMMGNKVALSPEVFAKDENVAIAYGMGITAEKVAEEWKVSREDQDAFALASHQKALAAIAAGEFKDEISPYEVLSHQPDLAGSTVRLKQKLVDTDEGPRPDTSIESLGKLRPVFRNGQFGGTVTAGNSSQMSDGAGAVLLASAQAVKDYGLTPLARFVSFSVAGVRPEVMGIGPIAAIPKALAQAGLSKDQLDWIELNEAFAAQALAVIRDSELDPSKVNPLGGAIALGHPLGATGAIRTATIVHGLRRRQQKYGMVTMCIGTGMGAAGIFEAL</sequence>
<dbReference type="Pfam" id="PF02803">
    <property type="entry name" value="Thiolase_C"/>
    <property type="match status" value="1"/>
</dbReference>
<dbReference type="NCBIfam" id="NF006553">
    <property type="entry name" value="PRK09052.1"/>
    <property type="match status" value="1"/>
</dbReference>
<keyword evidence="3 6" id="KW-0808">Transferase</keyword>
<dbReference type="CDD" id="cd00751">
    <property type="entry name" value="thiolase"/>
    <property type="match status" value="1"/>
</dbReference>
<dbReference type="Gene3D" id="3.40.47.10">
    <property type="match status" value="1"/>
</dbReference>
<reference evidence="10" key="2">
    <citation type="submission" date="2022-01" db="EMBL/GenBank/DDBJ databases">
        <title>Lysobacter chinensis sp. nov., a bacterium isolated from cow dung compost.</title>
        <authorList>
            <person name="Zhou L.Y."/>
        </authorList>
    </citation>
    <scope>NUCLEOTIDE SEQUENCE [LARGE SCALE GENOMIC DNA]</scope>
    <source>
        <strain evidence="10">TLK-CK17</strain>
    </source>
</reference>
<dbReference type="PROSITE" id="PS00737">
    <property type="entry name" value="THIOLASE_2"/>
    <property type="match status" value="1"/>
</dbReference>
<evidence type="ECO:0000256" key="4">
    <source>
        <dbReference type="ARBA" id="ARBA00023315"/>
    </source>
</evidence>
<comment type="caution">
    <text evidence="9">The sequence shown here is derived from an EMBL/GenBank/DDBJ whole genome shotgun (WGS) entry which is preliminary data.</text>
</comment>
<evidence type="ECO:0000313" key="10">
    <source>
        <dbReference type="Proteomes" id="UP001430796"/>
    </source>
</evidence>
<dbReference type="RefSeq" id="WP_237052876.1">
    <property type="nucleotide sequence ID" value="NZ_JAKJPO010000001.1"/>
</dbReference>
<dbReference type="InterPro" id="IPR050215">
    <property type="entry name" value="Thiolase-like_sf_Thiolase"/>
</dbReference>
<dbReference type="PANTHER" id="PTHR43853">
    <property type="entry name" value="3-KETOACYL-COA THIOLASE, PEROXISOMAL"/>
    <property type="match status" value="1"/>
</dbReference>
<dbReference type="InterPro" id="IPR002155">
    <property type="entry name" value="Thiolase"/>
</dbReference>
<evidence type="ECO:0000259" key="7">
    <source>
        <dbReference type="Pfam" id="PF00108"/>
    </source>
</evidence>
<name>A0ABS9HQX8_9GAMM</name>
<keyword evidence="10" id="KW-1185">Reference proteome</keyword>
<dbReference type="GO" id="GO:0003988">
    <property type="term" value="F:acetyl-CoA C-acyltransferase activity"/>
    <property type="evidence" value="ECO:0007669"/>
    <property type="project" value="UniProtKB-EC"/>
</dbReference>
<evidence type="ECO:0000256" key="2">
    <source>
        <dbReference type="ARBA" id="ARBA00010982"/>
    </source>
</evidence>
<evidence type="ECO:0000256" key="3">
    <source>
        <dbReference type="ARBA" id="ARBA00022679"/>
    </source>
</evidence>
<dbReference type="PANTHER" id="PTHR43853:SF21">
    <property type="entry name" value="STEROID 3-KETOACYL-COA THIOLASE"/>
    <property type="match status" value="1"/>
</dbReference>
<evidence type="ECO:0000313" key="9">
    <source>
        <dbReference type="EMBL" id="MCF7220507.1"/>
    </source>
</evidence>
<feature type="domain" description="Thiolase C-terminal" evidence="8">
    <location>
        <begin position="284"/>
        <end position="405"/>
    </location>
</feature>
<feature type="domain" description="Thiolase N-terminal" evidence="7">
    <location>
        <begin position="14"/>
        <end position="276"/>
    </location>
</feature>
<keyword evidence="4 6" id="KW-0012">Acyltransferase</keyword>
<organism evidence="9 10">
    <name type="scientific">Marilutibacter chinensis</name>
    <dbReference type="NCBI Taxonomy" id="2912247"/>
    <lineage>
        <taxon>Bacteria</taxon>
        <taxon>Pseudomonadati</taxon>
        <taxon>Pseudomonadota</taxon>
        <taxon>Gammaproteobacteria</taxon>
        <taxon>Lysobacterales</taxon>
        <taxon>Lysobacteraceae</taxon>
        <taxon>Marilutibacter</taxon>
    </lineage>
</organism>
<dbReference type="InterPro" id="IPR020617">
    <property type="entry name" value="Thiolase_C"/>
</dbReference>
<dbReference type="PROSITE" id="PS00098">
    <property type="entry name" value="THIOLASE_1"/>
    <property type="match status" value="1"/>
</dbReference>
<accession>A0ABS9HQX8</accession>
<reference evidence="9 10" key="1">
    <citation type="submission" date="2022-01" db="EMBL/GenBank/DDBJ databases">
        <title>Lysobacter chinensis sp. nov., a bacterium isolated from cow dung compost.</title>
        <authorList>
            <person name="Liu Y."/>
        </authorList>
    </citation>
    <scope>NUCLEOTIDE SEQUENCE [LARGE SCALE GENOMIC DNA]</scope>
    <source>
        <strain evidence="9 10">TLK-CK17</strain>
    </source>
</reference>
<dbReference type="InterPro" id="IPR020613">
    <property type="entry name" value="Thiolase_CS"/>
</dbReference>
<dbReference type="InterPro" id="IPR020615">
    <property type="entry name" value="Thiolase_acyl_enz_int_AS"/>
</dbReference>
<dbReference type="EC" id="2.3.1.16" evidence="5"/>
<reference evidence="9 10" key="3">
    <citation type="submission" date="2022-01" db="EMBL/GenBank/DDBJ databases">
        <authorList>
            <person name="Zhou L.Y."/>
        </authorList>
    </citation>
    <scope>NUCLEOTIDE SEQUENCE [LARGE SCALE GENOMIC DNA]</scope>
    <source>
        <strain evidence="9 10">TLK-CK17</strain>
    </source>
</reference>
<comment type="similarity">
    <text evidence="2 6">Belongs to the thiolase-like superfamily. Thiolase family.</text>
</comment>
<dbReference type="NCBIfam" id="TIGR01930">
    <property type="entry name" value="AcCoA-C-Actrans"/>
    <property type="match status" value="1"/>
</dbReference>
<evidence type="ECO:0000256" key="5">
    <source>
        <dbReference type="ARBA" id="ARBA00024073"/>
    </source>
</evidence>
<dbReference type="EMBL" id="JAKJPO010000001">
    <property type="protein sequence ID" value="MCF7220507.1"/>
    <property type="molecule type" value="Genomic_DNA"/>
</dbReference>
<comment type="pathway">
    <text evidence="1">Lipid metabolism.</text>
</comment>
<proteinExistence type="inferred from homology"/>
<dbReference type="Proteomes" id="UP001430796">
    <property type="component" value="Unassembled WGS sequence"/>
</dbReference>
<dbReference type="Pfam" id="PF00108">
    <property type="entry name" value="Thiolase_N"/>
    <property type="match status" value="1"/>
</dbReference>
<evidence type="ECO:0000256" key="6">
    <source>
        <dbReference type="RuleBase" id="RU003557"/>
    </source>
</evidence>
<dbReference type="PIRSF" id="PIRSF000429">
    <property type="entry name" value="Ac-CoA_Ac_transf"/>
    <property type="match status" value="1"/>
</dbReference>
<dbReference type="PROSITE" id="PS00099">
    <property type="entry name" value="THIOLASE_3"/>
    <property type="match status" value="1"/>
</dbReference>
<evidence type="ECO:0000256" key="1">
    <source>
        <dbReference type="ARBA" id="ARBA00005189"/>
    </source>
</evidence>
<evidence type="ECO:0000259" key="8">
    <source>
        <dbReference type="Pfam" id="PF02803"/>
    </source>
</evidence>
<gene>
    <name evidence="9" type="ORF">L3V18_01690</name>
</gene>